<dbReference type="Gene3D" id="1.20.1640.10">
    <property type="entry name" value="Multidrug efflux transporter AcrB transmembrane domain"/>
    <property type="match status" value="2"/>
</dbReference>
<feature type="transmembrane region" description="Helical" evidence="1">
    <location>
        <begin position="603"/>
        <end position="623"/>
    </location>
</feature>
<dbReference type="SUPFAM" id="SSF82693">
    <property type="entry name" value="Multidrug efflux transporter AcrB pore domain, PN1, PN2, PC1 and PC2 subdomains"/>
    <property type="match status" value="2"/>
</dbReference>
<feature type="transmembrane region" description="Helical" evidence="1">
    <location>
        <begin position="30"/>
        <end position="49"/>
    </location>
</feature>
<feature type="transmembrane region" description="Helical" evidence="1">
    <location>
        <begin position="480"/>
        <end position="507"/>
    </location>
</feature>
<name>A0A4Q9BFT6_9BACT</name>
<feature type="transmembrane region" description="Helical" evidence="1">
    <location>
        <begin position="401"/>
        <end position="422"/>
    </location>
</feature>
<dbReference type="EMBL" id="SEWY01000001">
    <property type="protein sequence ID" value="TBH75112.1"/>
    <property type="molecule type" value="Genomic_DNA"/>
</dbReference>
<protein>
    <submittedName>
        <fullName evidence="2">Efflux RND transporter permease subunit</fullName>
    </submittedName>
</protein>
<comment type="caution">
    <text evidence="2">The sequence shown here is derived from an EMBL/GenBank/DDBJ whole genome shotgun (WGS) entry which is preliminary data.</text>
</comment>
<dbReference type="GO" id="GO:0042910">
    <property type="term" value="F:xenobiotic transmembrane transporter activity"/>
    <property type="evidence" value="ECO:0007669"/>
    <property type="project" value="TreeGrafter"/>
</dbReference>
<feature type="transmembrane region" description="Helical" evidence="1">
    <location>
        <begin position="982"/>
        <end position="1001"/>
    </location>
</feature>
<evidence type="ECO:0000256" key="1">
    <source>
        <dbReference type="SAM" id="Phobius"/>
    </source>
</evidence>
<dbReference type="Gene3D" id="3.30.2090.10">
    <property type="entry name" value="Multidrug efflux transporter AcrB TolC docking domain, DN and DC subdomains"/>
    <property type="match status" value="2"/>
</dbReference>
<feature type="transmembrane region" description="Helical" evidence="1">
    <location>
        <begin position="952"/>
        <end position="970"/>
    </location>
</feature>
<sequence length="1142" mass="126398">MEKNSKNEQLPEGKGLIYNMVGWLAQNRTTVYIFTFIIFVAGMGIYSSLPKEQFPDIVVPQMVIQTVYAGTTPSDIENTINKPIEKQIKSITGVKRVKSNALQDISVIIVEFNTDVTVPIAKQRTQDAVDKAIADLPKDLTREPSVAEVNFSEFPIMNINIAGDYPLDKLKKYAEDLQDEIEGMPEINRVDIIGALKREIQINLDLYKMQSYGLTFYDIQSAVQGENVNISGGDLAVDGVRRSLRVTGEFKAVDQLANLMIGSSTGARVRLKDVAEVKDSYEEKQDFARLNNKSVITLNVIKRGGANLIEAADRIEKTIEEYKENRFPAGLTVTTTADQSERTRGDLADLINTVILGFIFVVIVLMFFMGVRDAVFVGLSVPLSALMTFLFMPSLDFSLNTIVLFGFLLGLGIVVDDAIVVIENAHRLFNNFKKLTITESVKLAASEVFVPVLSGTLTTISPFLPLLFWPGIVGEFMKYLPITLIITLFASLFVAYVMNPVFAITFMKRHDEEANDVKNPQFSDIRRTVFILLSLAVFGYVMGFGLGHFGFGNFFVLCIILYIFNHFVITPKWIVPFQEVTLPNFKTNYRKLISWVLMGKRPIYATISSFVLLIVTIMLLGVVKPKVVFFPSGDPDYIYIYSKNPIGTDAVVTDSVTKVIEKRVSAFLNKEGYNKIVNSVISNVGKNAGDPMQPDRGATPHKSKVTIAFEKLQLREGIKTGEVLSKIQADFAKNPLAGVEIAIERENNGPPTGKPISIEIAGEDFAVLQSLEKKVRAAISSAGIQGIQELKSDLVTNKPEIIIDVDREKASREGISSAQVAMAVRTGLFGAEISKFRDTKDEYPIQLRLKGDSRNQIEKLLQMNITYRDMNMGGALRQVPLNSIADIRYATSFSQINRKNQERVVTLGSDVVQGYNANEIVGELTTLFEGIEVPQGYTLRMGGEQEDQKESGAFLGVAFLVALILIYLILATQFNSAVKPMIIFATILLSLIGVLLGFMAFGMTFSVIMSGVGIIALAGIVVKNGILLIEFIEELRFKRGYDLKEAIIEGGGIRLTPVLLTASAAVLGLIPLALGLSIDFVGMFTELNPHIFIGSESAVFWGILAWTIIFGLTFSTILTLIIVPCMYYISERIKQKWFTKTV</sequence>
<gene>
    <name evidence="2" type="ORF">EWU20_00650</name>
</gene>
<dbReference type="InterPro" id="IPR001036">
    <property type="entry name" value="Acrflvin-R"/>
</dbReference>
<feature type="transmembrane region" description="Helical" evidence="1">
    <location>
        <begin position="528"/>
        <end position="545"/>
    </location>
</feature>
<evidence type="ECO:0000313" key="3">
    <source>
        <dbReference type="Proteomes" id="UP000293583"/>
    </source>
</evidence>
<dbReference type="Gene3D" id="3.30.70.1320">
    <property type="entry name" value="Multidrug efflux transporter AcrB pore domain like"/>
    <property type="match status" value="1"/>
</dbReference>
<feature type="transmembrane region" description="Helical" evidence="1">
    <location>
        <begin position="350"/>
        <end position="368"/>
    </location>
</feature>
<proteinExistence type="predicted"/>
<dbReference type="OrthoDB" id="9798415at2"/>
<accession>A0A4Q9BFT6</accession>
<feature type="transmembrane region" description="Helical" evidence="1">
    <location>
        <begin position="1007"/>
        <end position="1032"/>
    </location>
</feature>
<feature type="transmembrane region" description="Helical" evidence="1">
    <location>
        <begin position="443"/>
        <end position="468"/>
    </location>
</feature>
<keyword evidence="1" id="KW-1133">Transmembrane helix</keyword>
<dbReference type="PANTHER" id="PTHR32063">
    <property type="match status" value="1"/>
</dbReference>
<dbReference type="Gene3D" id="3.30.70.1430">
    <property type="entry name" value="Multidrug efflux transporter AcrB pore domain"/>
    <property type="match status" value="2"/>
</dbReference>
<dbReference type="SUPFAM" id="SSF82866">
    <property type="entry name" value="Multidrug efflux transporter AcrB transmembrane domain"/>
    <property type="match status" value="2"/>
</dbReference>
<organism evidence="2 3">
    <name type="scientific">Aquirufa antheringensis</name>
    <dbReference type="NCBI Taxonomy" id="2516559"/>
    <lineage>
        <taxon>Bacteria</taxon>
        <taxon>Pseudomonadati</taxon>
        <taxon>Bacteroidota</taxon>
        <taxon>Cytophagia</taxon>
        <taxon>Cytophagales</taxon>
        <taxon>Flectobacillaceae</taxon>
        <taxon>Aquirufa</taxon>
    </lineage>
</organism>
<dbReference type="InterPro" id="IPR027463">
    <property type="entry name" value="AcrB_DN_DC_subdom"/>
</dbReference>
<reference evidence="2 3" key="1">
    <citation type="submission" date="2019-02" db="EMBL/GenBank/DDBJ databases">
        <title>Genome of a new Bacteroidetes strain.</title>
        <authorList>
            <person name="Pitt A."/>
        </authorList>
    </citation>
    <scope>NUCLEOTIDE SEQUENCE [LARGE SCALE GENOMIC DNA]</scope>
    <source>
        <strain evidence="2 3">103A-SOEBACH</strain>
    </source>
</reference>
<keyword evidence="1" id="KW-0472">Membrane</keyword>
<feature type="transmembrane region" description="Helical" evidence="1">
    <location>
        <begin position="1098"/>
        <end position="1129"/>
    </location>
</feature>
<dbReference type="AlphaFoldDB" id="A0A4Q9BFT6"/>
<dbReference type="GO" id="GO:0005886">
    <property type="term" value="C:plasma membrane"/>
    <property type="evidence" value="ECO:0007669"/>
    <property type="project" value="TreeGrafter"/>
</dbReference>
<dbReference type="Pfam" id="PF00873">
    <property type="entry name" value="ACR_tran"/>
    <property type="match status" value="2"/>
</dbReference>
<dbReference type="SUPFAM" id="SSF82714">
    <property type="entry name" value="Multidrug efflux transporter AcrB TolC docking domain, DN and DC subdomains"/>
    <property type="match status" value="2"/>
</dbReference>
<feature type="transmembrane region" description="Helical" evidence="1">
    <location>
        <begin position="551"/>
        <end position="569"/>
    </location>
</feature>
<dbReference type="Proteomes" id="UP000293583">
    <property type="component" value="Unassembled WGS sequence"/>
</dbReference>
<keyword evidence="1" id="KW-0812">Transmembrane</keyword>
<feature type="transmembrane region" description="Helical" evidence="1">
    <location>
        <begin position="375"/>
        <end position="395"/>
    </location>
</feature>
<dbReference type="Gene3D" id="3.30.70.1440">
    <property type="entry name" value="Multidrug efflux transporter AcrB pore domain"/>
    <property type="match status" value="1"/>
</dbReference>
<feature type="transmembrane region" description="Helical" evidence="1">
    <location>
        <begin position="1053"/>
        <end position="1078"/>
    </location>
</feature>
<keyword evidence="3" id="KW-1185">Reference proteome</keyword>
<dbReference type="PANTHER" id="PTHR32063:SF24">
    <property type="entry name" value="CATION EFFLUX SYSTEM (ACRB_ACRD_ACRF FAMILY)"/>
    <property type="match status" value="1"/>
</dbReference>
<evidence type="ECO:0000313" key="2">
    <source>
        <dbReference type="EMBL" id="TBH75112.1"/>
    </source>
</evidence>
<dbReference type="PRINTS" id="PR00702">
    <property type="entry name" value="ACRIFLAVINRP"/>
</dbReference>